<evidence type="ECO:0000256" key="5">
    <source>
        <dbReference type="ARBA" id="ARBA00022970"/>
    </source>
</evidence>
<reference evidence="7 8" key="1">
    <citation type="journal article" date="2019" name="Int. J. Syst. Evol. Microbiol.">
        <title>The Global Catalogue of Microorganisms (GCM) 10K type strain sequencing project: providing services to taxonomists for standard genome sequencing and annotation.</title>
        <authorList>
            <consortium name="The Broad Institute Genomics Platform"/>
            <consortium name="The Broad Institute Genome Sequencing Center for Infectious Disease"/>
            <person name="Wu L."/>
            <person name="Ma J."/>
        </authorList>
    </citation>
    <scope>NUCLEOTIDE SEQUENCE [LARGE SCALE GENOMIC DNA]</scope>
    <source>
        <strain evidence="7 8">JCM 16327</strain>
    </source>
</reference>
<sequence length="243" mass="26771">MTEGDRVLTVEGVHAYYGNSHILHGVDLDLDEGEVVTLLGRNGAGKTTTMRSIVGVVPPREGTVTYRGQQISGMDVDDISDLGIKLVPEDRRVFPTLSVQENLSLAKRLAPESDRTVDEMYDIFPVLAELKSSNGQNLSGGEQQMLSVARALVQDPDVLLLDEPTEGLAPVIVDDLREVLRDVVEQNVTVLLTEQNVQFAFDLAERGYIIDKGEIVFDGDIEEIEEREDLLEDYLSVSSGELE</sequence>
<dbReference type="GO" id="GO:0005524">
    <property type="term" value="F:ATP binding"/>
    <property type="evidence" value="ECO:0007669"/>
    <property type="project" value="UniProtKB-KW"/>
</dbReference>
<proteinExistence type="inferred from homology"/>
<dbReference type="SUPFAM" id="SSF52540">
    <property type="entry name" value="P-loop containing nucleoside triphosphate hydrolases"/>
    <property type="match status" value="1"/>
</dbReference>
<keyword evidence="5" id="KW-0029">Amino-acid transport</keyword>
<dbReference type="Proteomes" id="UP001500194">
    <property type="component" value="Unassembled WGS sequence"/>
</dbReference>
<keyword evidence="8" id="KW-1185">Reference proteome</keyword>
<evidence type="ECO:0000313" key="8">
    <source>
        <dbReference type="Proteomes" id="UP001500194"/>
    </source>
</evidence>
<keyword evidence="3" id="KW-0547">Nucleotide-binding</keyword>
<feature type="domain" description="ABC transporter" evidence="6">
    <location>
        <begin position="8"/>
        <end position="237"/>
    </location>
</feature>
<organism evidence="7 8">
    <name type="scientific">Salarchaeum japonicum</name>
    <dbReference type="NCBI Taxonomy" id="555573"/>
    <lineage>
        <taxon>Archaea</taxon>
        <taxon>Methanobacteriati</taxon>
        <taxon>Methanobacteriota</taxon>
        <taxon>Stenosarchaea group</taxon>
        <taxon>Halobacteria</taxon>
        <taxon>Halobacteriales</taxon>
        <taxon>Halobacteriaceae</taxon>
    </lineage>
</organism>
<comment type="similarity">
    <text evidence="1">Belongs to the ABC transporter superfamily.</text>
</comment>
<dbReference type="InterPro" id="IPR052156">
    <property type="entry name" value="BCAA_Transport_ATP-bd_LivF"/>
</dbReference>
<evidence type="ECO:0000259" key="6">
    <source>
        <dbReference type="PROSITE" id="PS50893"/>
    </source>
</evidence>
<dbReference type="PANTHER" id="PTHR43820">
    <property type="entry name" value="HIGH-AFFINITY BRANCHED-CHAIN AMINO ACID TRANSPORT ATP-BINDING PROTEIN LIVF"/>
    <property type="match status" value="1"/>
</dbReference>
<evidence type="ECO:0000256" key="2">
    <source>
        <dbReference type="ARBA" id="ARBA00022448"/>
    </source>
</evidence>
<protein>
    <submittedName>
        <fullName evidence="7">ABC transporter ATP-binding protein</fullName>
    </submittedName>
</protein>
<accession>A0AAV3T2M0</accession>
<keyword evidence="2" id="KW-0813">Transport</keyword>
<dbReference type="GO" id="GO:0016887">
    <property type="term" value="F:ATP hydrolysis activity"/>
    <property type="evidence" value="ECO:0007669"/>
    <property type="project" value="InterPro"/>
</dbReference>
<dbReference type="GO" id="GO:0015807">
    <property type="term" value="P:L-amino acid transport"/>
    <property type="evidence" value="ECO:0007669"/>
    <property type="project" value="TreeGrafter"/>
</dbReference>
<dbReference type="CDD" id="cd03224">
    <property type="entry name" value="ABC_TM1139_LivF_branched"/>
    <property type="match status" value="1"/>
</dbReference>
<dbReference type="PANTHER" id="PTHR43820:SF2">
    <property type="entry name" value="ABC TRANSPORTER ATP-BINDING PROTEIN"/>
    <property type="match status" value="1"/>
</dbReference>
<dbReference type="AlphaFoldDB" id="A0AAV3T2M0"/>
<name>A0AAV3T2M0_9EURY</name>
<keyword evidence="4 7" id="KW-0067">ATP-binding</keyword>
<dbReference type="GeneID" id="68573371"/>
<dbReference type="InterPro" id="IPR027417">
    <property type="entry name" value="P-loop_NTPase"/>
</dbReference>
<evidence type="ECO:0000313" key="7">
    <source>
        <dbReference type="EMBL" id="GAA0655753.1"/>
    </source>
</evidence>
<comment type="caution">
    <text evidence="7">The sequence shown here is derived from an EMBL/GenBank/DDBJ whole genome shotgun (WGS) entry which is preliminary data.</text>
</comment>
<dbReference type="InterPro" id="IPR003593">
    <property type="entry name" value="AAA+_ATPase"/>
</dbReference>
<dbReference type="InterPro" id="IPR017871">
    <property type="entry name" value="ABC_transporter-like_CS"/>
</dbReference>
<dbReference type="Gene3D" id="3.40.50.300">
    <property type="entry name" value="P-loop containing nucleotide triphosphate hydrolases"/>
    <property type="match status" value="1"/>
</dbReference>
<evidence type="ECO:0000256" key="4">
    <source>
        <dbReference type="ARBA" id="ARBA00022840"/>
    </source>
</evidence>
<evidence type="ECO:0000256" key="3">
    <source>
        <dbReference type="ARBA" id="ARBA00022741"/>
    </source>
</evidence>
<evidence type="ECO:0000256" key="1">
    <source>
        <dbReference type="ARBA" id="ARBA00005417"/>
    </source>
</evidence>
<dbReference type="GO" id="GO:0015658">
    <property type="term" value="F:branched-chain amino acid transmembrane transporter activity"/>
    <property type="evidence" value="ECO:0007669"/>
    <property type="project" value="TreeGrafter"/>
</dbReference>
<dbReference type="PROSITE" id="PS50893">
    <property type="entry name" value="ABC_TRANSPORTER_2"/>
    <property type="match status" value="1"/>
</dbReference>
<dbReference type="InterPro" id="IPR003439">
    <property type="entry name" value="ABC_transporter-like_ATP-bd"/>
</dbReference>
<gene>
    <name evidence="7" type="ORF">GCM10009019_19470</name>
</gene>
<dbReference type="EMBL" id="BAAADU010000002">
    <property type="protein sequence ID" value="GAA0655753.1"/>
    <property type="molecule type" value="Genomic_DNA"/>
</dbReference>
<dbReference type="Pfam" id="PF00005">
    <property type="entry name" value="ABC_tran"/>
    <property type="match status" value="1"/>
</dbReference>
<dbReference type="RefSeq" id="WP_227260103.1">
    <property type="nucleotide sequence ID" value="NZ_BAAADU010000002.1"/>
</dbReference>
<dbReference type="SMART" id="SM00382">
    <property type="entry name" value="AAA"/>
    <property type="match status" value="1"/>
</dbReference>
<dbReference type="PROSITE" id="PS00211">
    <property type="entry name" value="ABC_TRANSPORTER_1"/>
    <property type="match status" value="1"/>
</dbReference>